<dbReference type="InterPro" id="IPR017145">
    <property type="entry name" value="Aminobenzoyl-glu_utiliz_pB"/>
</dbReference>
<protein>
    <submittedName>
        <fullName evidence="5">Amidohydrolase</fullName>
    </submittedName>
</protein>
<sequence length="483" mass="50998">MCRLSAAIYSVALLCAITAQQAVADDLSDWVAQEIQAQEEPASELAMTLWNLAELGYVEHKSSAALQDTLRAAGFTIDAPVAGLPTAFVASYGRGGPVIGILAEFDALPGLSQQAEPIRIRADHGSAGHACGHHLFGAGSVSAAIAVARRLEATGQAGTIKLYGAPAEEGGSGKVYMVRAGLFDGVDAVLHWHPSDRNVSSAGTTLANKSAKFRFHGVAAHAAVAPHRGRSALDAVEAMNHMANMLREHVTTDTRIQYVITHGGEAPNVVPDFAEVYYYVRGASGELVESTFARLENAAKGAALGTGTTVEYEVIHGSHSVLPNLTLSKMMHDHLSYFGGVSYSPSDLEFANKLRQTMPASSLPDMALAHTVQPYSDQIVRIPGSTDVGDVSWGVPTVGLSTATWVPGTVPHTWQAVAAGGTPIGTNGMLLAAKAMARSTLELLNSPALLKSAQAEFEERRGPNFTYRPLLGDREPPLDYRAP</sequence>
<organism evidence="5 6">
    <name type="scientific">Candidatus Litorirhabdus singularis</name>
    <dbReference type="NCBI Taxonomy" id="2518993"/>
    <lineage>
        <taxon>Bacteria</taxon>
        <taxon>Pseudomonadati</taxon>
        <taxon>Pseudomonadota</taxon>
        <taxon>Gammaproteobacteria</taxon>
        <taxon>Cellvibrionales</taxon>
        <taxon>Halieaceae</taxon>
        <taxon>Candidatus Litorirhabdus</taxon>
    </lineage>
</organism>
<dbReference type="InterPro" id="IPR036264">
    <property type="entry name" value="Bact_exopeptidase_dim_dom"/>
</dbReference>
<feature type="chain" id="PRO_5045606176" evidence="3">
    <location>
        <begin position="25"/>
        <end position="483"/>
    </location>
</feature>
<dbReference type="PANTHER" id="PTHR30575">
    <property type="entry name" value="PEPTIDASE M20"/>
    <property type="match status" value="1"/>
</dbReference>
<gene>
    <name evidence="5" type="ORF">EYC98_18725</name>
</gene>
<dbReference type="InterPro" id="IPR011650">
    <property type="entry name" value="Peptidase_M20_dimer"/>
</dbReference>
<keyword evidence="3" id="KW-0732">Signal</keyword>
<dbReference type="NCBIfam" id="TIGR01891">
    <property type="entry name" value="amidohydrolases"/>
    <property type="match status" value="1"/>
</dbReference>
<dbReference type="EMBL" id="SHNN01000004">
    <property type="protein sequence ID" value="MCX2982901.1"/>
    <property type="molecule type" value="Genomic_DNA"/>
</dbReference>
<comment type="caution">
    <text evidence="5">The sequence shown here is derived from an EMBL/GenBank/DDBJ whole genome shotgun (WGS) entry which is preliminary data.</text>
</comment>
<evidence type="ECO:0000313" key="5">
    <source>
        <dbReference type="EMBL" id="MCX2982901.1"/>
    </source>
</evidence>
<evidence type="ECO:0000313" key="6">
    <source>
        <dbReference type="Proteomes" id="UP001143362"/>
    </source>
</evidence>
<dbReference type="Proteomes" id="UP001143362">
    <property type="component" value="Unassembled WGS sequence"/>
</dbReference>
<reference evidence="5" key="1">
    <citation type="submission" date="2019-02" db="EMBL/GenBank/DDBJ databases">
        <authorList>
            <person name="Li S.-H."/>
        </authorList>
    </citation>
    <scope>NUCLEOTIDE SEQUENCE</scope>
    <source>
        <strain evidence="5">IMCC14734</strain>
    </source>
</reference>
<dbReference type="Pfam" id="PF07687">
    <property type="entry name" value="M20_dimer"/>
    <property type="match status" value="1"/>
</dbReference>
<feature type="domain" description="Peptidase M20 dimerisation" evidence="4">
    <location>
        <begin position="209"/>
        <end position="302"/>
    </location>
</feature>
<name>A0ABT3TKP9_9GAMM</name>
<keyword evidence="6" id="KW-1185">Reference proteome</keyword>
<dbReference type="PIRSF" id="PIRSF037227">
    <property type="entry name" value="Aminobenzoyl-glu_utiliz_pB"/>
    <property type="match status" value="1"/>
</dbReference>
<accession>A0ABT3TKP9</accession>
<dbReference type="InterPro" id="IPR017439">
    <property type="entry name" value="Amidohydrolase"/>
</dbReference>
<dbReference type="SUPFAM" id="SSF55031">
    <property type="entry name" value="Bacterial exopeptidase dimerisation domain"/>
    <property type="match status" value="1"/>
</dbReference>
<keyword evidence="1" id="KW-0378">Hydrolase</keyword>
<evidence type="ECO:0000256" key="1">
    <source>
        <dbReference type="ARBA" id="ARBA00022801"/>
    </source>
</evidence>
<evidence type="ECO:0000256" key="2">
    <source>
        <dbReference type="SAM" id="MobiDB-lite"/>
    </source>
</evidence>
<dbReference type="Gene3D" id="3.30.70.360">
    <property type="match status" value="1"/>
</dbReference>
<dbReference type="SUPFAM" id="SSF53187">
    <property type="entry name" value="Zn-dependent exopeptidases"/>
    <property type="match status" value="1"/>
</dbReference>
<feature type="signal peptide" evidence="3">
    <location>
        <begin position="1"/>
        <end position="24"/>
    </location>
</feature>
<dbReference type="Pfam" id="PF01546">
    <property type="entry name" value="Peptidase_M20"/>
    <property type="match status" value="1"/>
</dbReference>
<dbReference type="RefSeq" id="WP_279246926.1">
    <property type="nucleotide sequence ID" value="NZ_SHNN01000004.1"/>
</dbReference>
<evidence type="ECO:0000256" key="3">
    <source>
        <dbReference type="SAM" id="SignalP"/>
    </source>
</evidence>
<dbReference type="InterPro" id="IPR002933">
    <property type="entry name" value="Peptidase_M20"/>
</dbReference>
<dbReference type="PANTHER" id="PTHR30575:SF0">
    <property type="entry name" value="XAA-ARG DIPEPTIDASE"/>
    <property type="match status" value="1"/>
</dbReference>
<feature type="region of interest" description="Disordered" evidence="2">
    <location>
        <begin position="464"/>
        <end position="483"/>
    </location>
</feature>
<feature type="compositionally biased region" description="Basic and acidic residues" evidence="2">
    <location>
        <begin position="471"/>
        <end position="483"/>
    </location>
</feature>
<dbReference type="InterPro" id="IPR052030">
    <property type="entry name" value="Peptidase_M20/M20A_hydrolases"/>
</dbReference>
<dbReference type="Gene3D" id="3.40.630.10">
    <property type="entry name" value="Zn peptidases"/>
    <property type="match status" value="1"/>
</dbReference>
<proteinExistence type="predicted"/>
<evidence type="ECO:0000259" key="4">
    <source>
        <dbReference type="Pfam" id="PF07687"/>
    </source>
</evidence>